<evidence type="ECO:0000313" key="3">
    <source>
        <dbReference type="Proteomes" id="UP001201262"/>
    </source>
</evidence>
<dbReference type="AlphaFoldDB" id="A0AAD4KLA8"/>
<evidence type="ECO:0000256" key="1">
    <source>
        <dbReference type="SAM" id="MobiDB-lite"/>
    </source>
</evidence>
<gene>
    <name evidence="2" type="ORF">BGW36DRAFT_210156</name>
</gene>
<organism evidence="2 3">
    <name type="scientific">Talaromyces proteolyticus</name>
    <dbReference type="NCBI Taxonomy" id="1131652"/>
    <lineage>
        <taxon>Eukaryota</taxon>
        <taxon>Fungi</taxon>
        <taxon>Dikarya</taxon>
        <taxon>Ascomycota</taxon>
        <taxon>Pezizomycotina</taxon>
        <taxon>Eurotiomycetes</taxon>
        <taxon>Eurotiomycetidae</taxon>
        <taxon>Eurotiales</taxon>
        <taxon>Trichocomaceae</taxon>
        <taxon>Talaromyces</taxon>
        <taxon>Talaromyces sect. Bacilispori</taxon>
    </lineage>
</organism>
<dbReference type="EMBL" id="JAJTJA010000009">
    <property type="protein sequence ID" value="KAH8693756.1"/>
    <property type="molecule type" value="Genomic_DNA"/>
</dbReference>
<name>A0AAD4KLA8_9EURO</name>
<dbReference type="RefSeq" id="XP_046069426.1">
    <property type="nucleotide sequence ID" value="XM_046209922.1"/>
</dbReference>
<comment type="caution">
    <text evidence="2">The sequence shown here is derived from an EMBL/GenBank/DDBJ whole genome shotgun (WGS) entry which is preliminary data.</text>
</comment>
<evidence type="ECO:0000313" key="2">
    <source>
        <dbReference type="EMBL" id="KAH8693756.1"/>
    </source>
</evidence>
<feature type="region of interest" description="Disordered" evidence="1">
    <location>
        <begin position="113"/>
        <end position="137"/>
    </location>
</feature>
<dbReference type="Proteomes" id="UP001201262">
    <property type="component" value="Unassembled WGS sequence"/>
</dbReference>
<keyword evidence="3" id="KW-1185">Reference proteome</keyword>
<sequence length="137" mass="15119">MFVHISAHADPSRDAMSPKIYQANQLQSMMIVQRHCRARQLCSVTAMQCNMMKTGQLHTQKANANNTGKEKPEMRQVVGTTKAIKTARIMRQTSTSIVVHTPAANNHARAAFRGRQDNPSDGQQCTTGLNGTSRRAV</sequence>
<accession>A0AAD4KLA8</accession>
<dbReference type="GeneID" id="70240209"/>
<protein>
    <submittedName>
        <fullName evidence="2">Uncharacterized protein</fullName>
    </submittedName>
</protein>
<feature type="compositionally biased region" description="Polar residues" evidence="1">
    <location>
        <begin position="117"/>
        <end position="137"/>
    </location>
</feature>
<reference evidence="2" key="1">
    <citation type="submission" date="2021-12" db="EMBL/GenBank/DDBJ databases">
        <title>Convergent genome expansion in fungi linked to evolution of root-endophyte symbiosis.</title>
        <authorList>
            <consortium name="DOE Joint Genome Institute"/>
            <person name="Ke Y.-H."/>
            <person name="Bonito G."/>
            <person name="Liao H.-L."/>
            <person name="Looney B."/>
            <person name="Rojas-Flechas A."/>
            <person name="Nash J."/>
            <person name="Hameed K."/>
            <person name="Schadt C."/>
            <person name="Martin F."/>
            <person name="Crous P.W."/>
            <person name="Miettinen O."/>
            <person name="Magnuson J.K."/>
            <person name="Labbe J."/>
            <person name="Jacobson D."/>
            <person name="Doktycz M.J."/>
            <person name="Veneault-Fourrey C."/>
            <person name="Kuo A."/>
            <person name="Mondo S."/>
            <person name="Calhoun S."/>
            <person name="Riley R."/>
            <person name="Ohm R."/>
            <person name="LaButti K."/>
            <person name="Andreopoulos B."/>
            <person name="Pangilinan J."/>
            <person name="Nolan M."/>
            <person name="Tritt A."/>
            <person name="Clum A."/>
            <person name="Lipzen A."/>
            <person name="Daum C."/>
            <person name="Barry K."/>
            <person name="Grigoriev I.V."/>
            <person name="Vilgalys R."/>
        </authorList>
    </citation>
    <scope>NUCLEOTIDE SEQUENCE</scope>
    <source>
        <strain evidence="2">PMI_201</strain>
    </source>
</reference>
<proteinExistence type="predicted"/>